<keyword evidence="2" id="KW-1185">Reference proteome</keyword>
<evidence type="ECO:0000313" key="1">
    <source>
        <dbReference type="EMBL" id="EME45960.1"/>
    </source>
</evidence>
<gene>
    <name evidence="1" type="ORF">DOTSEDRAFT_70083</name>
</gene>
<dbReference type="Proteomes" id="UP000016933">
    <property type="component" value="Unassembled WGS sequence"/>
</dbReference>
<sequence>MLQRFFFGILHRNARFTGTRLEGSPFSCTGDASHTTLTMAKASNDEQYRNIHGLLNRSWVAGPILGKGAYGAPQVWLKRNKHGRVIDRVAIKDTEITKSYPVTNDATPVPVEALAPIALQWLPDGHNVVSLRNWRQDED</sequence>
<dbReference type="HOGENOM" id="CLU_1845042_0_0_1"/>
<reference evidence="2" key="1">
    <citation type="journal article" date="2012" name="PLoS Genet.">
        <title>The genomes of the fungal plant pathogens Cladosporium fulvum and Dothistroma septosporum reveal adaptation to different hosts and lifestyles but also signatures of common ancestry.</title>
        <authorList>
            <person name="de Wit P.J.G.M."/>
            <person name="van der Burgt A."/>
            <person name="Oekmen B."/>
            <person name="Stergiopoulos I."/>
            <person name="Abd-Elsalam K.A."/>
            <person name="Aerts A.L."/>
            <person name="Bahkali A.H."/>
            <person name="Beenen H.G."/>
            <person name="Chettri P."/>
            <person name="Cox M.P."/>
            <person name="Datema E."/>
            <person name="de Vries R.P."/>
            <person name="Dhillon B."/>
            <person name="Ganley A.R."/>
            <person name="Griffiths S.A."/>
            <person name="Guo Y."/>
            <person name="Hamelin R.C."/>
            <person name="Henrissat B."/>
            <person name="Kabir M.S."/>
            <person name="Jashni M.K."/>
            <person name="Kema G."/>
            <person name="Klaubauf S."/>
            <person name="Lapidus A."/>
            <person name="Levasseur A."/>
            <person name="Lindquist E."/>
            <person name="Mehrabi R."/>
            <person name="Ohm R.A."/>
            <person name="Owen T.J."/>
            <person name="Salamov A."/>
            <person name="Schwelm A."/>
            <person name="Schijlen E."/>
            <person name="Sun H."/>
            <person name="van den Burg H.A."/>
            <person name="van Ham R.C.H.J."/>
            <person name="Zhang S."/>
            <person name="Goodwin S.B."/>
            <person name="Grigoriev I.V."/>
            <person name="Collemare J."/>
            <person name="Bradshaw R.E."/>
        </authorList>
    </citation>
    <scope>NUCLEOTIDE SEQUENCE [LARGE SCALE GENOMIC DNA]</scope>
    <source>
        <strain evidence="2">NZE10 / CBS 128990</strain>
    </source>
</reference>
<accession>N1PUC2</accession>
<evidence type="ECO:0000313" key="2">
    <source>
        <dbReference type="Proteomes" id="UP000016933"/>
    </source>
</evidence>
<protein>
    <recommendedName>
        <fullName evidence="3">Protein kinase domain-containing protein</fullName>
    </recommendedName>
</protein>
<organism evidence="1 2">
    <name type="scientific">Dothistroma septosporum (strain NZE10 / CBS 128990)</name>
    <name type="common">Red band needle blight fungus</name>
    <name type="synonym">Mycosphaerella pini</name>
    <dbReference type="NCBI Taxonomy" id="675120"/>
    <lineage>
        <taxon>Eukaryota</taxon>
        <taxon>Fungi</taxon>
        <taxon>Dikarya</taxon>
        <taxon>Ascomycota</taxon>
        <taxon>Pezizomycotina</taxon>
        <taxon>Dothideomycetes</taxon>
        <taxon>Dothideomycetidae</taxon>
        <taxon>Mycosphaerellales</taxon>
        <taxon>Mycosphaerellaceae</taxon>
        <taxon>Dothistroma</taxon>
    </lineage>
</organism>
<evidence type="ECO:0008006" key="3">
    <source>
        <dbReference type="Google" id="ProtNLM"/>
    </source>
</evidence>
<proteinExistence type="predicted"/>
<dbReference type="AlphaFoldDB" id="N1PUC2"/>
<dbReference type="EMBL" id="KB446537">
    <property type="protein sequence ID" value="EME45960.1"/>
    <property type="molecule type" value="Genomic_DNA"/>
</dbReference>
<dbReference type="OMA" id="ASNDEQY"/>
<dbReference type="OrthoDB" id="310217at2759"/>
<reference evidence="1 2" key="2">
    <citation type="journal article" date="2012" name="PLoS Pathog.">
        <title>Diverse lifestyles and strategies of plant pathogenesis encoded in the genomes of eighteen Dothideomycetes fungi.</title>
        <authorList>
            <person name="Ohm R.A."/>
            <person name="Feau N."/>
            <person name="Henrissat B."/>
            <person name="Schoch C.L."/>
            <person name="Horwitz B.A."/>
            <person name="Barry K.W."/>
            <person name="Condon B.J."/>
            <person name="Copeland A.C."/>
            <person name="Dhillon B."/>
            <person name="Glaser F."/>
            <person name="Hesse C.N."/>
            <person name="Kosti I."/>
            <person name="LaButti K."/>
            <person name="Lindquist E.A."/>
            <person name="Lucas S."/>
            <person name="Salamov A.A."/>
            <person name="Bradshaw R.E."/>
            <person name="Ciuffetti L."/>
            <person name="Hamelin R.C."/>
            <person name="Kema G.H.J."/>
            <person name="Lawrence C."/>
            <person name="Scott J.A."/>
            <person name="Spatafora J.W."/>
            <person name="Turgeon B.G."/>
            <person name="de Wit P.J.G.M."/>
            <person name="Zhong S."/>
            <person name="Goodwin S.B."/>
            <person name="Grigoriev I.V."/>
        </authorList>
    </citation>
    <scope>NUCLEOTIDE SEQUENCE [LARGE SCALE GENOMIC DNA]</scope>
    <source>
        <strain evidence="2">NZE10 / CBS 128990</strain>
    </source>
</reference>
<name>N1PUC2_DOTSN</name>